<sequence length="179" mass="19725">FRRVDIISLQRTIAKGTVEAGLVKTKARLRAALREAIATFKSRMLAWVEANSVRGRAPVGKIPIATGYLKESATDVIGQSFAKGFAFAAYFGFAAEHAKYVDEGRPLGKMPPVDEIEAWCISVGIPTEAAWAIAVNIYNEGIEAKKFFNPGVDYAKIVLREELERAFTKYEVIAIVRLT</sequence>
<organism evidence="1">
    <name type="scientific">marine sediment metagenome</name>
    <dbReference type="NCBI Taxonomy" id="412755"/>
    <lineage>
        <taxon>unclassified sequences</taxon>
        <taxon>metagenomes</taxon>
        <taxon>ecological metagenomes</taxon>
    </lineage>
</organism>
<name>A0A0F9K721_9ZZZZ</name>
<feature type="non-terminal residue" evidence="1">
    <location>
        <position position="1"/>
    </location>
</feature>
<protein>
    <submittedName>
        <fullName evidence="1">Uncharacterized protein</fullName>
    </submittedName>
</protein>
<dbReference type="EMBL" id="LAZR01014348">
    <property type="protein sequence ID" value="KKM17888.1"/>
    <property type="molecule type" value="Genomic_DNA"/>
</dbReference>
<comment type="caution">
    <text evidence="1">The sequence shown here is derived from an EMBL/GenBank/DDBJ whole genome shotgun (WGS) entry which is preliminary data.</text>
</comment>
<reference evidence="1" key="1">
    <citation type="journal article" date="2015" name="Nature">
        <title>Complex archaea that bridge the gap between prokaryotes and eukaryotes.</title>
        <authorList>
            <person name="Spang A."/>
            <person name="Saw J.H."/>
            <person name="Jorgensen S.L."/>
            <person name="Zaremba-Niedzwiedzka K."/>
            <person name="Martijn J."/>
            <person name="Lind A.E."/>
            <person name="van Eijk R."/>
            <person name="Schleper C."/>
            <person name="Guy L."/>
            <person name="Ettema T.J."/>
        </authorList>
    </citation>
    <scope>NUCLEOTIDE SEQUENCE</scope>
</reference>
<proteinExistence type="predicted"/>
<dbReference type="AlphaFoldDB" id="A0A0F9K721"/>
<evidence type="ECO:0000313" key="1">
    <source>
        <dbReference type="EMBL" id="KKM17888.1"/>
    </source>
</evidence>
<gene>
    <name evidence="1" type="ORF">LCGC14_1671280</name>
</gene>
<accession>A0A0F9K721</accession>